<dbReference type="GO" id="GO:0016763">
    <property type="term" value="F:pentosyltransferase activity"/>
    <property type="evidence" value="ECO:0007669"/>
    <property type="project" value="UniProtKB-ARBA"/>
</dbReference>
<keyword evidence="6" id="KW-0325">Glycoprotein</keyword>
<evidence type="ECO:0000256" key="3">
    <source>
        <dbReference type="ARBA" id="ARBA00022676"/>
    </source>
</evidence>
<reference evidence="8" key="1">
    <citation type="journal article" date="2011" name="Plant Physiol.">
        <title>Comprehensive sequence analysis of 24,783 barley full-length cDNAs derived from 12 clone libraries.</title>
        <authorList>
            <person name="Matsumoto T."/>
            <person name="Tanaka T."/>
            <person name="Sakai H."/>
            <person name="Amano N."/>
            <person name="Kanamori H."/>
            <person name="Kurita K."/>
            <person name="Kikuta A."/>
            <person name="Kamiya K."/>
            <person name="Yamamoto M."/>
            <person name="Ikawa H."/>
            <person name="Fujii N."/>
            <person name="Hori K."/>
            <person name="Itoh T."/>
            <person name="Sato K."/>
        </authorList>
    </citation>
    <scope>NUCLEOTIDE SEQUENCE</scope>
    <source>
        <tissue evidence="8">Shoot and root</tissue>
    </source>
</reference>
<dbReference type="Pfam" id="PF04577">
    <property type="entry name" value="Glyco_transf_61"/>
    <property type="match status" value="1"/>
</dbReference>
<accession>F2DJP8</accession>
<proteinExistence type="evidence at transcript level"/>
<evidence type="ECO:0000256" key="5">
    <source>
        <dbReference type="ARBA" id="ARBA00023034"/>
    </source>
</evidence>
<name>F2DJP8_HORVV</name>
<protein>
    <submittedName>
        <fullName evidence="8">Predicted protein</fullName>
    </submittedName>
</protein>
<evidence type="ECO:0000313" key="8">
    <source>
        <dbReference type="EMBL" id="BAJ95319.1"/>
    </source>
</evidence>
<dbReference type="EMBL" id="AK364116">
    <property type="protein sequence ID" value="BAJ95319.1"/>
    <property type="molecule type" value="mRNA"/>
</dbReference>
<dbReference type="PANTHER" id="PTHR20961:SF124">
    <property type="entry name" value="GLYCOSYLTRANSFERASE"/>
    <property type="match status" value="1"/>
</dbReference>
<comment type="pathway">
    <text evidence="2">Glycan metabolism.</text>
</comment>
<comment type="subcellular location">
    <subcellularLocation>
        <location evidence="1">Golgi apparatus membrane</location>
        <topology evidence="1">Single-pass type II membrane protein</topology>
    </subcellularLocation>
</comment>
<evidence type="ECO:0000256" key="4">
    <source>
        <dbReference type="ARBA" id="ARBA00022679"/>
    </source>
</evidence>
<evidence type="ECO:0000256" key="2">
    <source>
        <dbReference type="ARBA" id="ARBA00004881"/>
    </source>
</evidence>
<dbReference type="InterPro" id="IPR049625">
    <property type="entry name" value="Glyco_transf_61_cat"/>
</dbReference>
<sequence length="461" mass="52954">MMELKKSWALYLFVSIALILFPHYLDGYLSHPSSIQDFRNIAETGNFTCDELVRWLGTEKHYSNDKKNILFGLLALNHPNCEGYPYLRLEDISYGIFNGKRTFFYNSAKSIDNNKNNKKNKEKSALTTYKKCSIQDDLVVVFLSNFSINNNFSHFLHGLLRLFCSLIDSKIFIWDHDKQTFIKTRNYTIWLDENLKLNKEKMIWFQSFDANLRPLSQLNTNNNNKGSNDNNCVSSRVLIYGSGCVRLLPPEKWFGYPGCRAGEILPAFGTYMRQLYKASNSDSLKFIDNIDSKDTSATGLRIAFAVRDASTLTGKRQVSNLEQVQALLLKTQHVRSSMENVTFEHLDIPSTIRYMSNVHILVSVHGAGMTNMFFMNPGSAVVEIIPFPLCSCKSPDYFYGVGGYYHGISVAQRIKHYHYCVPAKEVKWHKVPDDLRTGGKCSWRHLHAVIQFMLILRGLFR</sequence>
<dbReference type="InterPro" id="IPR007657">
    <property type="entry name" value="Glycosyltransferase_61"/>
</dbReference>
<evidence type="ECO:0000259" key="7">
    <source>
        <dbReference type="Pfam" id="PF04577"/>
    </source>
</evidence>
<dbReference type="GO" id="GO:0000139">
    <property type="term" value="C:Golgi membrane"/>
    <property type="evidence" value="ECO:0007669"/>
    <property type="project" value="UniProtKB-SubCell"/>
</dbReference>
<dbReference type="AlphaFoldDB" id="F2DJP8"/>
<organism evidence="8">
    <name type="scientific">Hordeum vulgare subsp. vulgare</name>
    <name type="common">Domesticated barley</name>
    <dbReference type="NCBI Taxonomy" id="112509"/>
    <lineage>
        <taxon>Eukaryota</taxon>
        <taxon>Viridiplantae</taxon>
        <taxon>Streptophyta</taxon>
        <taxon>Embryophyta</taxon>
        <taxon>Tracheophyta</taxon>
        <taxon>Spermatophyta</taxon>
        <taxon>Magnoliopsida</taxon>
        <taxon>Liliopsida</taxon>
        <taxon>Poales</taxon>
        <taxon>Poaceae</taxon>
        <taxon>BOP clade</taxon>
        <taxon>Pooideae</taxon>
        <taxon>Triticodae</taxon>
        <taxon>Triticeae</taxon>
        <taxon>Hordeinae</taxon>
        <taxon>Hordeum</taxon>
    </lineage>
</organism>
<evidence type="ECO:0000256" key="6">
    <source>
        <dbReference type="ARBA" id="ARBA00023180"/>
    </source>
</evidence>
<evidence type="ECO:0000256" key="1">
    <source>
        <dbReference type="ARBA" id="ARBA00004323"/>
    </source>
</evidence>
<keyword evidence="3" id="KW-0328">Glycosyltransferase</keyword>
<keyword evidence="5" id="KW-0333">Golgi apparatus</keyword>
<dbReference type="PANTHER" id="PTHR20961">
    <property type="entry name" value="GLYCOSYLTRANSFERASE"/>
    <property type="match status" value="1"/>
</dbReference>
<keyword evidence="4" id="KW-0808">Transferase</keyword>
<feature type="domain" description="Glycosyltransferase 61 catalytic" evidence="7">
    <location>
        <begin position="292"/>
        <end position="382"/>
    </location>
</feature>